<dbReference type="InterPro" id="IPR027417">
    <property type="entry name" value="P-loop_NTPase"/>
</dbReference>
<evidence type="ECO:0000259" key="3">
    <source>
        <dbReference type="Pfam" id="PF00685"/>
    </source>
</evidence>
<evidence type="ECO:0000256" key="2">
    <source>
        <dbReference type="ARBA" id="ARBA00022679"/>
    </source>
</evidence>
<dbReference type="Pfam" id="PF00685">
    <property type="entry name" value="Sulfotransfer_1"/>
    <property type="match status" value="1"/>
</dbReference>
<evidence type="ECO:0000313" key="4">
    <source>
        <dbReference type="EMBL" id="MFL9839909.1"/>
    </source>
</evidence>
<evidence type="ECO:0000313" key="5">
    <source>
        <dbReference type="Proteomes" id="UP001629244"/>
    </source>
</evidence>
<comment type="similarity">
    <text evidence="1">Belongs to the sulfotransferase 1 family.</text>
</comment>
<name>A0ABW8YI20_9SPHN</name>
<keyword evidence="2" id="KW-0808">Transferase</keyword>
<dbReference type="Proteomes" id="UP001629244">
    <property type="component" value="Unassembled WGS sequence"/>
</dbReference>
<dbReference type="RefSeq" id="WP_408076871.1">
    <property type="nucleotide sequence ID" value="NZ_JBELQC010000001.1"/>
</dbReference>
<protein>
    <submittedName>
        <fullName evidence="4">Sulfotransferase domain-containing protein</fullName>
    </submittedName>
</protein>
<dbReference type="Gene3D" id="3.40.50.300">
    <property type="entry name" value="P-loop containing nucleotide triphosphate hydrolases"/>
    <property type="match status" value="1"/>
</dbReference>
<organism evidence="4 5">
    <name type="scientific">Sphingomonas plantiphila</name>
    <dbReference type="NCBI Taxonomy" id="3163295"/>
    <lineage>
        <taxon>Bacteria</taxon>
        <taxon>Pseudomonadati</taxon>
        <taxon>Pseudomonadota</taxon>
        <taxon>Alphaproteobacteria</taxon>
        <taxon>Sphingomonadales</taxon>
        <taxon>Sphingomonadaceae</taxon>
        <taxon>Sphingomonas</taxon>
    </lineage>
</organism>
<comment type="caution">
    <text evidence="4">The sequence shown here is derived from an EMBL/GenBank/DDBJ whole genome shotgun (WGS) entry which is preliminary data.</text>
</comment>
<evidence type="ECO:0000256" key="1">
    <source>
        <dbReference type="ARBA" id="ARBA00005771"/>
    </source>
</evidence>
<keyword evidence="5" id="KW-1185">Reference proteome</keyword>
<gene>
    <name evidence="4" type="ORF">ABS767_02935</name>
</gene>
<reference evidence="4 5" key="1">
    <citation type="submission" date="2024-06" db="EMBL/GenBank/DDBJ databases">
        <authorList>
            <person name="Kaempfer P."/>
            <person name="Viver T."/>
        </authorList>
    </citation>
    <scope>NUCLEOTIDE SEQUENCE [LARGE SCALE GENOMIC DNA]</scope>
    <source>
        <strain evidence="4 5">ST-64</strain>
    </source>
</reference>
<sequence length="322" mass="35232">MQAGAPSARHVPVDRTRRPARRGFPVAGRCRGGGDGVMPVVWLASYPKSGNTWFRAVLQAILSAGAVDINTIDPGEWGPGVGLFEEVVGLPFDELSADERRCLRGLVVEQVARESERPVFWKTHEAFLPADGDFTSFGSRDAARVIYLVRDPRDVACSYAHHRGKSIDDTIERMASSDHVSQFRRGGLVIDEPMGSWSDHALAWLAQTELPVHLLRFEDMLADPLAAFGKALSFSGVACSEADLAKAIDAARFERLQAQERDTPFHERPRNAAPFFRSGRAGGWRNELSIGQIASIESAHAKAMHSLGYDRSEAGPIEGEKA</sequence>
<dbReference type="SUPFAM" id="SSF52540">
    <property type="entry name" value="P-loop containing nucleoside triphosphate hydrolases"/>
    <property type="match status" value="1"/>
</dbReference>
<dbReference type="EMBL" id="JBELQC010000001">
    <property type="protein sequence ID" value="MFL9839909.1"/>
    <property type="molecule type" value="Genomic_DNA"/>
</dbReference>
<dbReference type="PANTHER" id="PTHR11783">
    <property type="entry name" value="SULFOTRANSFERASE SULT"/>
    <property type="match status" value="1"/>
</dbReference>
<dbReference type="InterPro" id="IPR000863">
    <property type="entry name" value="Sulfotransferase_dom"/>
</dbReference>
<proteinExistence type="inferred from homology"/>
<feature type="domain" description="Sulfotransferase" evidence="3">
    <location>
        <begin position="41"/>
        <end position="307"/>
    </location>
</feature>
<accession>A0ABW8YI20</accession>